<evidence type="ECO:0000313" key="5">
    <source>
        <dbReference type="EMBL" id="PIO72284.1"/>
    </source>
</evidence>
<dbReference type="InterPro" id="IPR011990">
    <property type="entry name" value="TPR-like_helical_dom_sf"/>
</dbReference>
<dbReference type="GO" id="GO:0005783">
    <property type="term" value="C:endoplasmic reticulum"/>
    <property type="evidence" value="ECO:0007669"/>
    <property type="project" value="TreeGrafter"/>
</dbReference>
<dbReference type="PROSITE" id="PS50005">
    <property type="entry name" value="TPR"/>
    <property type="match status" value="2"/>
</dbReference>
<protein>
    <submittedName>
        <fullName evidence="5">Tetratricopeptide repeat protein</fullName>
    </submittedName>
</protein>
<evidence type="ECO:0000256" key="4">
    <source>
        <dbReference type="SAM" id="Phobius"/>
    </source>
</evidence>
<proteinExistence type="predicted"/>
<reference evidence="5 6" key="1">
    <citation type="submission" date="2015-09" db="EMBL/GenBank/DDBJ databases">
        <title>Draft genome of the parasitic nematode Teladorsagia circumcincta isolate WARC Sus (inbred).</title>
        <authorList>
            <person name="Mitreva M."/>
        </authorList>
    </citation>
    <scope>NUCLEOTIDE SEQUENCE [LARGE SCALE GENOMIC DNA]</scope>
    <source>
        <strain evidence="5 6">S</strain>
    </source>
</reference>
<keyword evidence="2 3" id="KW-0802">TPR repeat</keyword>
<evidence type="ECO:0000256" key="3">
    <source>
        <dbReference type="PROSITE-ProRule" id="PRU00339"/>
    </source>
</evidence>
<dbReference type="GO" id="GO:0035269">
    <property type="term" value="P:protein O-linked glycosylation via mannose"/>
    <property type="evidence" value="ECO:0007669"/>
    <property type="project" value="TreeGrafter"/>
</dbReference>
<keyword evidence="6" id="KW-1185">Reference proteome</keyword>
<dbReference type="Proteomes" id="UP000230423">
    <property type="component" value="Unassembled WGS sequence"/>
</dbReference>
<feature type="transmembrane region" description="Helical" evidence="4">
    <location>
        <begin position="15"/>
        <end position="33"/>
    </location>
</feature>
<feature type="transmembrane region" description="Helical" evidence="4">
    <location>
        <begin position="45"/>
        <end position="63"/>
    </location>
</feature>
<accession>A0A2G9UPT1</accession>
<evidence type="ECO:0000256" key="2">
    <source>
        <dbReference type="ARBA" id="ARBA00022803"/>
    </source>
</evidence>
<feature type="repeat" description="TPR" evidence="3">
    <location>
        <begin position="129"/>
        <end position="162"/>
    </location>
</feature>
<dbReference type="Pfam" id="PF13181">
    <property type="entry name" value="TPR_8"/>
    <property type="match status" value="1"/>
</dbReference>
<dbReference type="GO" id="GO:0000030">
    <property type="term" value="F:mannosyltransferase activity"/>
    <property type="evidence" value="ECO:0007669"/>
    <property type="project" value="TreeGrafter"/>
</dbReference>
<sequence length="292" mass="32804">MGCVPVVQGWTDFRALALPAVVAVVLLGTYVLFKTNDRMFRTGAVIGAIAFLPSSNLLITVGFTVAERVLYLPSVGMCLVMARLYELAQRRIRNAEKIFVAVLVVAITMSYQEALESFHRSIQLRPSSADCLFNLGNLYQKMKRPNDALEAWKNATVLDPRHSKALTNLFVALDEREECDAVVEMAEQIPDTVVEQSAALSFQIGVCLGKIARFPEAERRLKVAIQLNPHNAMYHANLGVLYQRWTRYDLAENSYLQALMIDSETNSVRWNLQAVQEKLNRTRTSARPNTHS</sequence>
<dbReference type="EMBL" id="KZ345718">
    <property type="protein sequence ID" value="PIO72284.1"/>
    <property type="molecule type" value="Genomic_DNA"/>
</dbReference>
<keyword evidence="4" id="KW-0812">Transmembrane</keyword>
<name>A0A2G9UPT1_TELCI</name>
<keyword evidence="4" id="KW-0472">Membrane</keyword>
<organism evidence="5 6">
    <name type="scientific">Teladorsagia circumcincta</name>
    <name type="common">Brown stomach worm</name>
    <name type="synonym">Ostertagia circumcincta</name>
    <dbReference type="NCBI Taxonomy" id="45464"/>
    <lineage>
        <taxon>Eukaryota</taxon>
        <taxon>Metazoa</taxon>
        <taxon>Ecdysozoa</taxon>
        <taxon>Nematoda</taxon>
        <taxon>Chromadorea</taxon>
        <taxon>Rhabditida</taxon>
        <taxon>Rhabditina</taxon>
        <taxon>Rhabditomorpha</taxon>
        <taxon>Strongyloidea</taxon>
        <taxon>Trichostrongylidae</taxon>
        <taxon>Teladorsagia</taxon>
    </lineage>
</organism>
<dbReference type="Gene3D" id="1.25.40.10">
    <property type="entry name" value="Tetratricopeptide repeat domain"/>
    <property type="match status" value="2"/>
</dbReference>
<dbReference type="OrthoDB" id="19588at2759"/>
<evidence type="ECO:0000256" key="1">
    <source>
        <dbReference type="ARBA" id="ARBA00022737"/>
    </source>
</evidence>
<dbReference type="GO" id="GO:0030968">
    <property type="term" value="P:endoplasmic reticulum unfolded protein response"/>
    <property type="evidence" value="ECO:0007669"/>
    <property type="project" value="TreeGrafter"/>
</dbReference>
<dbReference type="Pfam" id="PF00515">
    <property type="entry name" value="TPR_1"/>
    <property type="match status" value="1"/>
</dbReference>
<keyword evidence="4" id="KW-1133">Transmembrane helix</keyword>
<dbReference type="InterPro" id="IPR052346">
    <property type="entry name" value="O-mannosyl-transferase_TMTC"/>
</dbReference>
<dbReference type="SMART" id="SM00028">
    <property type="entry name" value="TPR"/>
    <property type="match status" value="3"/>
</dbReference>
<feature type="repeat" description="TPR" evidence="3">
    <location>
        <begin position="198"/>
        <end position="231"/>
    </location>
</feature>
<dbReference type="SUPFAM" id="SSF48452">
    <property type="entry name" value="TPR-like"/>
    <property type="match status" value="1"/>
</dbReference>
<keyword evidence="1" id="KW-0677">Repeat</keyword>
<dbReference type="PANTHER" id="PTHR44227">
    <property type="match status" value="1"/>
</dbReference>
<gene>
    <name evidence="5" type="ORF">TELCIR_05794</name>
</gene>
<dbReference type="AlphaFoldDB" id="A0A2G9UPT1"/>
<evidence type="ECO:0000313" key="6">
    <source>
        <dbReference type="Proteomes" id="UP000230423"/>
    </source>
</evidence>
<dbReference type="PANTHER" id="PTHR44227:SF3">
    <property type="entry name" value="PROTEIN O-MANNOSYL-TRANSFERASE TMTC4"/>
    <property type="match status" value="1"/>
</dbReference>
<dbReference type="InterPro" id="IPR019734">
    <property type="entry name" value="TPR_rpt"/>
</dbReference>